<accession>A0AA36MR58</accession>
<evidence type="ECO:0000313" key="3">
    <source>
        <dbReference type="Proteomes" id="UP001178507"/>
    </source>
</evidence>
<organism evidence="2 3">
    <name type="scientific">Effrenium voratum</name>
    <dbReference type="NCBI Taxonomy" id="2562239"/>
    <lineage>
        <taxon>Eukaryota</taxon>
        <taxon>Sar</taxon>
        <taxon>Alveolata</taxon>
        <taxon>Dinophyceae</taxon>
        <taxon>Suessiales</taxon>
        <taxon>Symbiodiniaceae</taxon>
        <taxon>Effrenium</taxon>
    </lineage>
</organism>
<dbReference type="PANTHER" id="PTHR11220:SF58">
    <property type="entry name" value="SOUL HEME-BINDING FAMILY PROTEIN"/>
    <property type="match status" value="1"/>
</dbReference>
<dbReference type="Pfam" id="PF04832">
    <property type="entry name" value="SOUL"/>
    <property type="match status" value="1"/>
</dbReference>
<dbReference type="AlphaFoldDB" id="A0AA36MR58"/>
<evidence type="ECO:0000313" key="2">
    <source>
        <dbReference type="EMBL" id="CAJ1376187.1"/>
    </source>
</evidence>
<name>A0AA36MR58_9DINO</name>
<dbReference type="InterPro" id="IPR006917">
    <property type="entry name" value="SOUL_heme-bd"/>
</dbReference>
<evidence type="ECO:0000256" key="1">
    <source>
        <dbReference type="ARBA" id="ARBA00009817"/>
    </source>
</evidence>
<evidence type="ECO:0008006" key="4">
    <source>
        <dbReference type="Google" id="ProtNLM"/>
    </source>
</evidence>
<keyword evidence="3" id="KW-1185">Reference proteome</keyword>
<dbReference type="Proteomes" id="UP001178507">
    <property type="component" value="Unassembled WGS sequence"/>
</dbReference>
<dbReference type="PANTHER" id="PTHR11220">
    <property type="entry name" value="HEME-BINDING PROTEIN-RELATED"/>
    <property type="match status" value="1"/>
</dbReference>
<sequence length="423" mass="46824">MSCMRKRPVRGVLAALAVVVGFWSASFVGPNSAPAPAPAPRTAAAATADAEAETVDVMETAEEAEEAAAEVAEEAEVATASDGAAWRSPLRRLLLARRQKVREDALKELAGIYDQASEQIFKEVERYGEAGGLASSLRLRPFFGYRSACASLYRTVRDHILPQQAGSPVVVSAQTRDGAPRLRYVLQTDAMDADGREASEEEAVSEASKARALFVALRQLPQTNAWTLERSAGSAETVEEWSKRTPKLETPKYKVISRDALFGFEVREYEPYAVVQTQQGTEAANNRSFFMLADYIFGKKNERKEKMAMTTPVQMDRDTGSMSFIMPSKYWTSLEDAPQPDADAGVLLEPRPRERLAVSVFGGYALGPRVARKTEELIDFVQKSEAWELAENSTRLMQYNDPFTVPWKRRNEVSVPVRPKVKA</sequence>
<dbReference type="InterPro" id="IPR011256">
    <property type="entry name" value="Reg_factor_effector_dom_sf"/>
</dbReference>
<reference evidence="2" key="1">
    <citation type="submission" date="2023-08" db="EMBL/GenBank/DDBJ databases">
        <authorList>
            <person name="Chen Y."/>
            <person name="Shah S."/>
            <person name="Dougan E. K."/>
            <person name="Thang M."/>
            <person name="Chan C."/>
        </authorList>
    </citation>
    <scope>NUCLEOTIDE SEQUENCE</scope>
</reference>
<dbReference type="Gene3D" id="3.20.80.10">
    <property type="entry name" value="Regulatory factor, effector binding domain"/>
    <property type="match status" value="1"/>
</dbReference>
<dbReference type="SUPFAM" id="SSF55136">
    <property type="entry name" value="Probable bacterial effector-binding domain"/>
    <property type="match status" value="1"/>
</dbReference>
<comment type="similarity">
    <text evidence="1">Belongs to the HEBP family.</text>
</comment>
<proteinExistence type="inferred from homology"/>
<dbReference type="EMBL" id="CAUJNA010000369">
    <property type="protein sequence ID" value="CAJ1376187.1"/>
    <property type="molecule type" value="Genomic_DNA"/>
</dbReference>
<protein>
    <recommendedName>
        <fullName evidence="4">Heme-binding protein</fullName>
    </recommendedName>
</protein>
<gene>
    <name evidence="2" type="ORF">EVOR1521_LOCUS5306</name>
</gene>
<comment type="caution">
    <text evidence="2">The sequence shown here is derived from an EMBL/GenBank/DDBJ whole genome shotgun (WGS) entry which is preliminary data.</text>
</comment>